<dbReference type="Proteomes" id="UP000294739">
    <property type="component" value="Unassembled WGS sequence"/>
</dbReference>
<evidence type="ECO:0000259" key="1">
    <source>
        <dbReference type="PROSITE" id="PS51677"/>
    </source>
</evidence>
<comment type="caution">
    <text evidence="2">The sequence shown here is derived from an EMBL/GenBank/DDBJ whole genome shotgun (WGS) entry which is preliminary data.</text>
</comment>
<dbReference type="CDD" id="cd10917">
    <property type="entry name" value="CE4_NodB_like_6s_7s"/>
    <property type="match status" value="1"/>
</dbReference>
<evidence type="ECO:0000313" key="3">
    <source>
        <dbReference type="Proteomes" id="UP000294739"/>
    </source>
</evidence>
<keyword evidence="3" id="KW-1185">Reference proteome</keyword>
<dbReference type="SUPFAM" id="SSF88713">
    <property type="entry name" value="Glycoside hydrolase/deacetylase"/>
    <property type="match status" value="1"/>
</dbReference>
<dbReference type="InterPro" id="IPR050248">
    <property type="entry name" value="Polysacc_deacetylase_ArnD"/>
</dbReference>
<dbReference type="AlphaFoldDB" id="A0A4R5DMV7"/>
<dbReference type="PROSITE" id="PS51677">
    <property type="entry name" value="NODB"/>
    <property type="match status" value="1"/>
</dbReference>
<dbReference type="Gene3D" id="3.20.20.370">
    <property type="entry name" value="Glycoside hydrolase/deacetylase"/>
    <property type="match status" value="1"/>
</dbReference>
<dbReference type="PANTHER" id="PTHR10587">
    <property type="entry name" value="GLYCOSYL TRANSFERASE-RELATED"/>
    <property type="match status" value="1"/>
</dbReference>
<dbReference type="EMBL" id="SMKZ01000008">
    <property type="protein sequence ID" value="TDE12235.1"/>
    <property type="molecule type" value="Genomic_DNA"/>
</dbReference>
<proteinExistence type="predicted"/>
<feature type="domain" description="NodB homology" evidence="1">
    <location>
        <begin position="92"/>
        <end position="274"/>
    </location>
</feature>
<protein>
    <submittedName>
        <fullName evidence="2">Polysaccharide deacetylase family protein</fullName>
    </submittedName>
</protein>
<dbReference type="GO" id="GO:0016810">
    <property type="term" value="F:hydrolase activity, acting on carbon-nitrogen (but not peptide) bonds"/>
    <property type="evidence" value="ECO:0007669"/>
    <property type="project" value="InterPro"/>
</dbReference>
<organism evidence="2 3">
    <name type="scientific">Jiangella asiatica</name>
    <dbReference type="NCBI Taxonomy" id="2530372"/>
    <lineage>
        <taxon>Bacteria</taxon>
        <taxon>Bacillati</taxon>
        <taxon>Actinomycetota</taxon>
        <taxon>Actinomycetes</taxon>
        <taxon>Jiangellales</taxon>
        <taxon>Jiangellaceae</taxon>
        <taxon>Jiangella</taxon>
    </lineage>
</organism>
<dbReference type="InParanoid" id="A0A4R5DMV7"/>
<evidence type="ECO:0000313" key="2">
    <source>
        <dbReference type="EMBL" id="TDE12235.1"/>
    </source>
</evidence>
<dbReference type="InterPro" id="IPR002509">
    <property type="entry name" value="NODB_dom"/>
</dbReference>
<dbReference type="GO" id="GO:0005975">
    <property type="term" value="P:carbohydrate metabolic process"/>
    <property type="evidence" value="ECO:0007669"/>
    <property type="project" value="InterPro"/>
</dbReference>
<name>A0A4R5DMV7_9ACTN</name>
<sequence length="278" mass="29101">MVCLVPTGSSSREAGVVPVSREVRAALILCLVAGVVVGAARSEPSGTAVATAPEPKSSARLLSAVPAGDSTAAPVAEVDSVGTRHLTGREGRTVALTFDDGPHPDFTPQVLRILRDNEVTATFCVVGEMARNQPDLVREIVEQGHTLCDHTVSHDAKLPSRDESVIEDEIVGALAAIHDAVPDVEVPFYRAPGGNFAENVNAVAGELGQTPLGWSIDPGDWRKPGPRTIHDYVAEAIHPGAVVLLHDGGGDRSGTVAALPDLIQTLRVAGYEFVVPRT</sequence>
<accession>A0A4R5DMV7</accession>
<reference evidence="2 3" key="1">
    <citation type="submission" date="2019-03" db="EMBL/GenBank/DDBJ databases">
        <title>Draft genome sequences of novel Actinobacteria.</title>
        <authorList>
            <person name="Sahin N."/>
            <person name="Ay H."/>
            <person name="Saygin H."/>
        </authorList>
    </citation>
    <scope>NUCLEOTIDE SEQUENCE [LARGE SCALE GENOMIC DNA]</scope>
    <source>
        <strain evidence="2 3">5K138</strain>
    </source>
</reference>
<dbReference type="Pfam" id="PF01522">
    <property type="entry name" value="Polysacc_deac_1"/>
    <property type="match status" value="1"/>
</dbReference>
<gene>
    <name evidence="2" type="ORF">E1269_08115</name>
</gene>
<dbReference type="InterPro" id="IPR011330">
    <property type="entry name" value="Glyco_hydro/deAcase_b/a-brl"/>
</dbReference>
<dbReference type="OrthoDB" id="9763050at2"/>